<evidence type="ECO:0000259" key="1">
    <source>
        <dbReference type="Pfam" id="PF01797"/>
    </source>
</evidence>
<gene>
    <name evidence="2" type="ORF">Krac_11229</name>
</gene>
<name>D6TJQ7_KTERA</name>
<proteinExistence type="predicted"/>
<comment type="caution">
    <text evidence="2">The sequence shown here is derived from an EMBL/GenBank/DDBJ whole genome shotgun (WGS) entry which is preliminary data.</text>
</comment>
<dbReference type="Proteomes" id="UP000004508">
    <property type="component" value="Unassembled WGS sequence"/>
</dbReference>
<dbReference type="EMBL" id="ADVG01000001">
    <property type="protein sequence ID" value="EFH89664.1"/>
    <property type="molecule type" value="Genomic_DNA"/>
</dbReference>
<dbReference type="Gene3D" id="3.30.70.1290">
    <property type="entry name" value="Transposase IS200-like"/>
    <property type="match status" value="1"/>
</dbReference>
<dbReference type="GO" id="GO:0006313">
    <property type="term" value="P:DNA transposition"/>
    <property type="evidence" value="ECO:0007669"/>
    <property type="project" value="InterPro"/>
</dbReference>
<dbReference type="Pfam" id="PF01797">
    <property type="entry name" value="Y1_Tnp"/>
    <property type="match status" value="1"/>
</dbReference>
<sequence length="79" mass="8901">MAGKPFSSTKTMKQAVLVRCEQAGWFLATQTLFNQVTSFALRREFPQIAQKLPSLWTRSYFASTAGKVSQQTIQRSLEA</sequence>
<reference evidence="2 3" key="1">
    <citation type="journal article" date="2011" name="Stand. Genomic Sci.">
        <title>Non-contiguous finished genome sequence and contextual data of the filamentous soil bacterium Ktedonobacter racemifer type strain (SOSP1-21).</title>
        <authorList>
            <person name="Chang Y.J."/>
            <person name="Land M."/>
            <person name="Hauser L."/>
            <person name="Chertkov O."/>
            <person name="Del Rio T.G."/>
            <person name="Nolan M."/>
            <person name="Copeland A."/>
            <person name="Tice H."/>
            <person name="Cheng J.F."/>
            <person name="Lucas S."/>
            <person name="Han C."/>
            <person name="Goodwin L."/>
            <person name="Pitluck S."/>
            <person name="Ivanova N."/>
            <person name="Ovchinikova G."/>
            <person name="Pati A."/>
            <person name="Chen A."/>
            <person name="Palaniappan K."/>
            <person name="Mavromatis K."/>
            <person name="Liolios K."/>
            <person name="Brettin T."/>
            <person name="Fiebig A."/>
            <person name="Rohde M."/>
            <person name="Abt B."/>
            <person name="Goker M."/>
            <person name="Detter J.C."/>
            <person name="Woyke T."/>
            <person name="Bristow J."/>
            <person name="Eisen J.A."/>
            <person name="Markowitz V."/>
            <person name="Hugenholtz P."/>
            <person name="Kyrpides N.C."/>
            <person name="Klenk H.P."/>
            <person name="Lapidus A."/>
        </authorList>
    </citation>
    <scope>NUCLEOTIDE SEQUENCE [LARGE SCALE GENOMIC DNA]</scope>
    <source>
        <strain evidence="3">DSM 44963</strain>
    </source>
</reference>
<evidence type="ECO:0000313" key="2">
    <source>
        <dbReference type="EMBL" id="EFH89664.1"/>
    </source>
</evidence>
<dbReference type="InterPro" id="IPR036515">
    <property type="entry name" value="Transposase_17_sf"/>
</dbReference>
<evidence type="ECO:0000313" key="3">
    <source>
        <dbReference type="Proteomes" id="UP000004508"/>
    </source>
</evidence>
<dbReference type="InterPro" id="IPR002686">
    <property type="entry name" value="Transposase_17"/>
</dbReference>
<dbReference type="SUPFAM" id="SSF143422">
    <property type="entry name" value="Transposase IS200-like"/>
    <property type="match status" value="1"/>
</dbReference>
<keyword evidence="3" id="KW-1185">Reference proteome</keyword>
<dbReference type="STRING" id="485913.Krac_11229"/>
<organism evidence="2 3">
    <name type="scientific">Ktedonobacter racemifer DSM 44963</name>
    <dbReference type="NCBI Taxonomy" id="485913"/>
    <lineage>
        <taxon>Bacteria</taxon>
        <taxon>Bacillati</taxon>
        <taxon>Chloroflexota</taxon>
        <taxon>Ktedonobacteria</taxon>
        <taxon>Ktedonobacterales</taxon>
        <taxon>Ktedonobacteraceae</taxon>
        <taxon>Ktedonobacter</taxon>
    </lineage>
</organism>
<dbReference type="GO" id="GO:0003677">
    <property type="term" value="F:DNA binding"/>
    <property type="evidence" value="ECO:0007669"/>
    <property type="project" value="InterPro"/>
</dbReference>
<accession>D6TJQ7</accession>
<dbReference type="AlphaFoldDB" id="D6TJQ7"/>
<protein>
    <submittedName>
        <fullName evidence="2">Transposase IS200-family protein</fullName>
    </submittedName>
</protein>
<dbReference type="GO" id="GO:0004803">
    <property type="term" value="F:transposase activity"/>
    <property type="evidence" value="ECO:0007669"/>
    <property type="project" value="InterPro"/>
</dbReference>
<dbReference type="InParanoid" id="D6TJQ7"/>
<feature type="domain" description="Transposase IS200-like" evidence="1">
    <location>
        <begin position="33"/>
        <end position="75"/>
    </location>
</feature>